<evidence type="ECO:0000313" key="2">
    <source>
        <dbReference type="Proteomes" id="UP000054477"/>
    </source>
</evidence>
<dbReference type="HOGENOM" id="CLU_2277930_0_0_1"/>
<dbReference type="Proteomes" id="UP000054477">
    <property type="component" value="Unassembled WGS sequence"/>
</dbReference>
<name>A0A0C9WS17_9AGAR</name>
<accession>A0A0C9WS17</accession>
<dbReference type="AlphaFoldDB" id="A0A0C9WS17"/>
<sequence>MFYYTLVSSSFLRNNNAFPIPILLFLHALPRLKPDQNQCLLPLHFVYGSLSRHPLCFEELLGKIRRKPDSCCEHKCQELLMKRMTGKPCLDMKGSHLHQDVI</sequence>
<protein>
    <submittedName>
        <fullName evidence="1">Uncharacterized protein</fullName>
    </submittedName>
</protein>
<reference evidence="2" key="2">
    <citation type="submission" date="2015-01" db="EMBL/GenBank/DDBJ databases">
        <title>Evolutionary Origins and Diversification of the Mycorrhizal Mutualists.</title>
        <authorList>
            <consortium name="DOE Joint Genome Institute"/>
            <consortium name="Mycorrhizal Genomics Consortium"/>
            <person name="Kohler A."/>
            <person name="Kuo A."/>
            <person name="Nagy L.G."/>
            <person name="Floudas D."/>
            <person name="Copeland A."/>
            <person name="Barry K.W."/>
            <person name="Cichocki N."/>
            <person name="Veneault-Fourrey C."/>
            <person name="LaButti K."/>
            <person name="Lindquist E.A."/>
            <person name="Lipzen A."/>
            <person name="Lundell T."/>
            <person name="Morin E."/>
            <person name="Murat C."/>
            <person name="Riley R."/>
            <person name="Ohm R."/>
            <person name="Sun H."/>
            <person name="Tunlid A."/>
            <person name="Henrissat B."/>
            <person name="Grigoriev I.V."/>
            <person name="Hibbett D.S."/>
            <person name="Martin F."/>
        </authorList>
    </citation>
    <scope>NUCLEOTIDE SEQUENCE [LARGE SCALE GENOMIC DNA]</scope>
    <source>
        <strain evidence="2">LaAM-08-1</strain>
    </source>
</reference>
<gene>
    <name evidence="1" type="ORF">K443DRAFT_362846</name>
</gene>
<proteinExistence type="predicted"/>
<reference evidence="1 2" key="1">
    <citation type="submission" date="2014-04" db="EMBL/GenBank/DDBJ databases">
        <authorList>
            <consortium name="DOE Joint Genome Institute"/>
            <person name="Kuo A."/>
            <person name="Kohler A."/>
            <person name="Nagy L.G."/>
            <person name="Floudas D."/>
            <person name="Copeland A."/>
            <person name="Barry K.W."/>
            <person name="Cichocki N."/>
            <person name="Veneault-Fourrey C."/>
            <person name="LaButti K."/>
            <person name="Lindquist E.A."/>
            <person name="Lipzen A."/>
            <person name="Lundell T."/>
            <person name="Morin E."/>
            <person name="Murat C."/>
            <person name="Sun H."/>
            <person name="Tunlid A."/>
            <person name="Henrissat B."/>
            <person name="Grigoriev I.V."/>
            <person name="Hibbett D.S."/>
            <person name="Martin F."/>
            <person name="Nordberg H.P."/>
            <person name="Cantor M.N."/>
            <person name="Hua S.X."/>
        </authorList>
    </citation>
    <scope>NUCLEOTIDE SEQUENCE [LARGE SCALE GENOMIC DNA]</scope>
    <source>
        <strain evidence="1 2">LaAM-08-1</strain>
    </source>
</reference>
<evidence type="ECO:0000313" key="1">
    <source>
        <dbReference type="EMBL" id="KIJ94365.1"/>
    </source>
</evidence>
<organism evidence="1 2">
    <name type="scientific">Laccaria amethystina LaAM-08-1</name>
    <dbReference type="NCBI Taxonomy" id="1095629"/>
    <lineage>
        <taxon>Eukaryota</taxon>
        <taxon>Fungi</taxon>
        <taxon>Dikarya</taxon>
        <taxon>Basidiomycota</taxon>
        <taxon>Agaricomycotina</taxon>
        <taxon>Agaricomycetes</taxon>
        <taxon>Agaricomycetidae</taxon>
        <taxon>Agaricales</taxon>
        <taxon>Agaricineae</taxon>
        <taxon>Hydnangiaceae</taxon>
        <taxon>Laccaria</taxon>
    </lineage>
</organism>
<dbReference type="EMBL" id="KN838797">
    <property type="protein sequence ID" value="KIJ94365.1"/>
    <property type="molecule type" value="Genomic_DNA"/>
</dbReference>
<keyword evidence="2" id="KW-1185">Reference proteome</keyword>